<keyword evidence="3" id="KW-0813">Transport</keyword>
<keyword evidence="4 8" id="KW-1003">Cell membrane</keyword>
<evidence type="ECO:0000256" key="2">
    <source>
        <dbReference type="ARBA" id="ARBA00009142"/>
    </source>
</evidence>
<sequence length="243" mass="26407">MSTNALLVALISFLIGLSKGGLGGPVLGAMIAPLLSQVMPVQQAVGITLPMLLTGDAMALRAYWRAWDWRHLRILLPAALISTFIGVAMLRDLPNETLKRLLGLFCLLTVIYKLSSDALKNLTYTPRTWHAWLAGFIAGLGSAVANVGAPAFTAYMLLQKVAPRVFMGTVTVFFGVLNVLKVPLFLSIGALEPQVFLSLAWTLLLVPIGVGIGYWLVKRLSPRLFELSMLLLLVYISLALLFS</sequence>
<evidence type="ECO:0000256" key="5">
    <source>
        <dbReference type="ARBA" id="ARBA00022692"/>
    </source>
</evidence>
<organism evidence="9 12">
    <name type="scientific">Candidatus Thermofonsia Clade 1 bacterium</name>
    <dbReference type="NCBI Taxonomy" id="2364210"/>
    <lineage>
        <taxon>Bacteria</taxon>
        <taxon>Bacillati</taxon>
        <taxon>Chloroflexota</taxon>
        <taxon>Candidatus Thermofontia</taxon>
        <taxon>Candidatus Thermofonsia Clade 1</taxon>
    </lineage>
</organism>
<evidence type="ECO:0000313" key="11">
    <source>
        <dbReference type="Proteomes" id="UP000228947"/>
    </source>
</evidence>
<dbReference type="Pfam" id="PF01925">
    <property type="entry name" value="TauE"/>
    <property type="match status" value="1"/>
</dbReference>
<feature type="transmembrane region" description="Helical" evidence="8">
    <location>
        <begin position="224"/>
        <end position="242"/>
    </location>
</feature>
<evidence type="ECO:0000313" key="9">
    <source>
        <dbReference type="EMBL" id="PJF34783.1"/>
    </source>
</evidence>
<keyword evidence="5 8" id="KW-0812">Transmembrane</keyword>
<keyword evidence="7 8" id="KW-0472">Membrane</keyword>
<accession>A0A2M8PB48</accession>
<feature type="transmembrane region" description="Helical" evidence="8">
    <location>
        <begin position="129"/>
        <end position="158"/>
    </location>
</feature>
<evidence type="ECO:0000256" key="4">
    <source>
        <dbReference type="ARBA" id="ARBA00022475"/>
    </source>
</evidence>
<feature type="transmembrane region" description="Helical" evidence="8">
    <location>
        <begin position="44"/>
        <end position="64"/>
    </location>
</feature>
<comment type="similarity">
    <text evidence="2 8">Belongs to the 4-toluene sulfonate uptake permease (TSUP) (TC 2.A.102) family.</text>
</comment>
<dbReference type="InterPro" id="IPR002781">
    <property type="entry name" value="TM_pro_TauE-like"/>
</dbReference>
<proteinExistence type="inferred from homology"/>
<feature type="transmembrane region" description="Helical" evidence="8">
    <location>
        <begin position="71"/>
        <end position="90"/>
    </location>
</feature>
<reference evidence="11 12" key="1">
    <citation type="submission" date="2017-11" db="EMBL/GenBank/DDBJ databases">
        <title>Evolution of Phototrophy in the Chloroflexi Phylum Driven by Horizontal Gene Transfer.</title>
        <authorList>
            <person name="Ward L.M."/>
            <person name="Hemp J."/>
            <person name="Shih P.M."/>
            <person name="Mcglynn S.E."/>
            <person name="Fischer W."/>
        </authorList>
    </citation>
    <scope>NUCLEOTIDE SEQUENCE [LARGE SCALE GENOMIC DNA]</scope>
    <source>
        <strain evidence="10">CP1_1M</strain>
        <strain evidence="9">JP3_13</strain>
    </source>
</reference>
<feature type="transmembrane region" description="Helical" evidence="8">
    <location>
        <begin position="195"/>
        <end position="217"/>
    </location>
</feature>
<evidence type="ECO:0000313" key="12">
    <source>
        <dbReference type="Proteomes" id="UP000229681"/>
    </source>
</evidence>
<dbReference type="PANTHER" id="PTHR30269:SF37">
    <property type="entry name" value="MEMBRANE TRANSPORTER PROTEIN"/>
    <property type="match status" value="1"/>
</dbReference>
<protein>
    <recommendedName>
        <fullName evidence="8">Probable membrane transporter protein</fullName>
    </recommendedName>
</protein>
<name>A0A2M8PB48_9CHLR</name>
<evidence type="ECO:0000256" key="3">
    <source>
        <dbReference type="ARBA" id="ARBA00022448"/>
    </source>
</evidence>
<dbReference type="Proteomes" id="UP000228947">
    <property type="component" value="Unassembled WGS sequence"/>
</dbReference>
<feature type="transmembrane region" description="Helical" evidence="8">
    <location>
        <begin position="165"/>
        <end position="189"/>
    </location>
</feature>
<evidence type="ECO:0000256" key="6">
    <source>
        <dbReference type="ARBA" id="ARBA00022989"/>
    </source>
</evidence>
<dbReference type="Proteomes" id="UP000229681">
    <property type="component" value="Unassembled WGS sequence"/>
</dbReference>
<dbReference type="EMBL" id="PGTM01000272">
    <property type="protein sequence ID" value="PJF34783.1"/>
    <property type="molecule type" value="Genomic_DNA"/>
</dbReference>
<gene>
    <name evidence="9" type="ORF">CUN49_13910</name>
    <name evidence="10" type="ORF">CUN50_01715</name>
</gene>
<evidence type="ECO:0000256" key="1">
    <source>
        <dbReference type="ARBA" id="ARBA00004651"/>
    </source>
</evidence>
<dbReference type="EMBL" id="PGTL01000004">
    <property type="protein sequence ID" value="PJF43132.1"/>
    <property type="molecule type" value="Genomic_DNA"/>
</dbReference>
<dbReference type="PANTHER" id="PTHR30269">
    <property type="entry name" value="TRANSMEMBRANE PROTEIN YFCA"/>
    <property type="match status" value="1"/>
</dbReference>
<keyword evidence="6 8" id="KW-1133">Transmembrane helix</keyword>
<comment type="subcellular location">
    <subcellularLocation>
        <location evidence="1 8">Cell membrane</location>
        <topology evidence="1 8">Multi-pass membrane protein</topology>
    </subcellularLocation>
</comment>
<evidence type="ECO:0000313" key="10">
    <source>
        <dbReference type="EMBL" id="PJF43132.1"/>
    </source>
</evidence>
<evidence type="ECO:0000256" key="7">
    <source>
        <dbReference type="ARBA" id="ARBA00023136"/>
    </source>
</evidence>
<dbReference type="AlphaFoldDB" id="A0A2M8PB48"/>
<evidence type="ECO:0000256" key="8">
    <source>
        <dbReference type="RuleBase" id="RU363041"/>
    </source>
</evidence>
<dbReference type="InterPro" id="IPR052017">
    <property type="entry name" value="TSUP"/>
</dbReference>
<dbReference type="GO" id="GO:0005886">
    <property type="term" value="C:plasma membrane"/>
    <property type="evidence" value="ECO:0007669"/>
    <property type="project" value="UniProtKB-SubCell"/>
</dbReference>
<comment type="caution">
    <text evidence="9">The sequence shown here is derived from an EMBL/GenBank/DDBJ whole genome shotgun (WGS) entry which is preliminary data.</text>
</comment>